<dbReference type="RefSeq" id="WP_345083791.1">
    <property type="nucleotide sequence ID" value="NZ_BAABFA010000019.1"/>
</dbReference>
<evidence type="ECO:0000256" key="1">
    <source>
        <dbReference type="ARBA" id="ARBA00006817"/>
    </source>
</evidence>
<organism evidence="3 4">
    <name type="scientific">Nemorincola caseinilytica</name>
    <dbReference type="NCBI Taxonomy" id="2054315"/>
    <lineage>
        <taxon>Bacteria</taxon>
        <taxon>Pseudomonadati</taxon>
        <taxon>Bacteroidota</taxon>
        <taxon>Chitinophagia</taxon>
        <taxon>Chitinophagales</taxon>
        <taxon>Chitinophagaceae</taxon>
        <taxon>Nemorincola</taxon>
    </lineage>
</organism>
<dbReference type="Pfam" id="PF08327">
    <property type="entry name" value="AHSA1"/>
    <property type="match status" value="1"/>
</dbReference>
<evidence type="ECO:0000313" key="4">
    <source>
        <dbReference type="Proteomes" id="UP001500067"/>
    </source>
</evidence>
<gene>
    <name evidence="3" type="ORF">GCM10023093_25390</name>
</gene>
<evidence type="ECO:0000259" key="2">
    <source>
        <dbReference type="Pfam" id="PF08327"/>
    </source>
</evidence>
<dbReference type="SUPFAM" id="SSF55961">
    <property type="entry name" value="Bet v1-like"/>
    <property type="match status" value="1"/>
</dbReference>
<feature type="domain" description="Activator of Hsp90 ATPase homologue 1/2-like C-terminal" evidence="2">
    <location>
        <begin position="11"/>
        <end position="143"/>
    </location>
</feature>
<reference evidence="4" key="1">
    <citation type="journal article" date="2019" name="Int. J. Syst. Evol. Microbiol.">
        <title>The Global Catalogue of Microorganisms (GCM) 10K type strain sequencing project: providing services to taxonomists for standard genome sequencing and annotation.</title>
        <authorList>
            <consortium name="The Broad Institute Genomics Platform"/>
            <consortium name="The Broad Institute Genome Sequencing Center for Infectious Disease"/>
            <person name="Wu L."/>
            <person name="Ma J."/>
        </authorList>
    </citation>
    <scope>NUCLEOTIDE SEQUENCE [LARGE SCALE GENOMIC DNA]</scope>
    <source>
        <strain evidence="4">JCM 32105</strain>
    </source>
</reference>
<dbReference type="CDD" id="cd07814">
    <property type="entry name" value="SRPBCC_CalC_Aha1-like"/>
    <property type="match status" value="1"/>
</dbReference>
<dbReference type="Proteomes" id="UP001500067">
    <property type="component" value="Unassembled WGS sequence"/>
</dbReference>
<keyword evidence="4" id="KW-1185">Reference proteome</keyword>
<dbReference type="Gene3D" id="3.30.530.20">
    <property type="match status" value="1"/>
</dbReference>
<dbReference type="InterPro" id="IPR023393">
    <property type="entry name" value="START-like_dom_sf"/>
</dbReference>
<dbReference type="EMBL" id="BAABFA010000019">
    <property type="protein sequence ID" value="GAA4468220.1"/>
    <property type="molecule type" value="Genomic_DNA"/>
</dbReference>
<protein>
    <recommendedName>
        <fullName evidence="2">Activator of Hsp90 ATPase homologue 1/2-like C-terminal domain-containing protein</fullName>
    </recommendedName>
</protein>
<evidence type="ECO:0000313" key="3">
    <source>
        <dbReference type="EMBL" id="GAA4468220.1"/>
    </source>
</evidence>
<sequence length="146" mass="16489">MNRQTHKILIDAPPERIWNVLWNDLTYMSWSAAFSAGSRAETDWKAGSNVLFLDNTNNGMAGVIVAAIPNELMSIRHMAEVKNGIVQPDSPASREWMGAMENYTLKKAGDQTELTIEVDVTQEYSEYFARTWPLALNRIKGLAERK</sequence>
<dbReference type="InterPro" id="IPR013538">
    <property type="entry name" value="ASHA1/2-like_C"/>
</dbReference>
<proteinExistence type="inferred from homology"/>
<name>A0ABP8NNC1_9BACT</name>
<comment type="similarity">
    <text evidence="1">Belongs to the AHA1 family.</text>
</comment>
<comment type="caution">
    <text evidence="3">The sequence shown here is derived from an EMBL/GenBank/DDBJ whole genome shotgun (WGS) entry which is preliminary data.</text>
</comment>
<accession>A0ABP8NNC1</accession>